<accession>A0A7C4TDV4</accession>
<dbReference type="SMART" id="SM00287">
    <property type="entry name" value="SH3b"/>
    <property type="match status" value="1"/>
</dbReference>
<evidence type="ECO:0000259" key="3">
    <source>
        <dbReference type="SMART" id="SM00287"/>
    </source>
</evidence>
<dbReference type="Gene3D" id="2.30.30.40">
    <property type="entry name" value="SH3 Domains"/>
    <property type="match status" value="1"/>
</dbReference>
<evidence type="ECO:0000313" key="4">
    <source>
        <dbReference type="EMBL" id="HGV98626.1"/>
    </source>
</evidence>
<dbReference type="InterPro" id="IPR003646">
    <property type="entry name" value="SH3-like_bac-type"/>
</dbReference>
<keyword evidence="2" id="KW-1133">Transmembrane helix</keyword>
<dbReference type="SUPFAM" id="SSF48452">
    <property type="entry name" value="TPR-like"/>
    <property type="match status" value="1"/>
</dbReference>
<keyword evidence="2" id="KW-0812">Transmembrane</keyword>
<organism evidence="4">
    <name type="scientific">candidate division WOR-3 bacterium</name>
    <dbReference type="NCBI Taxonomy" id="2052148"/>
    <lineage>
        <taxon>Bacteria</taxon>
        <taxon>Bacteria division WOR-3</taxon>
    </lineage>
</organism>
<feature type="domain" description="SH3b" evidence="3">
    <location>
        <begin position="174"/>
        <end position="234"/>
    </location>
</feature>
<dbReference type="InterPro" id="IPR011990">
    <property type="entry name" value="TPR-like_helical_dom_sf"/>
</dbReference>
<feature type="repeat" description="TPR" evidence="1">
    <location>
        <begin position="47"/>
        <end position="80"/>
    </location>
</feature>
<gene>
    <name evidence="4" type="ORF">ENV60_10105</name>
</gene>
<keyword evidence="2" id="KW-0472">Membrane</keyword>
<protein>
    <recommendedName>
        <fullName evidence="3">SH3b domain-containing protein</fullName>
    </recommendedName>
</protein>
<feature type="transmembrane region" description="Helical" evidence="2">
    <location>
        <begin position="122"/>
        <end position="141"/>
    </location>
</feature>
<sequence length="237" mass="27785">MIIFLLLIFTSDSLTILYNEGNKFYAQGDYLSAIASYEQALKFGINKNLYYNLGNAYFKSNRIGKAIIYFYRARLLSPRDRDTNYNLKFARNYRADKDITIQNPFFIAISNLFHYFSYRESWILGTIVFLIFSVFFALFIIYRTKYTIIISIFLFIIFFYFLITYLVWSSEINRKLAVVVVPEVKAYSGPGEEYKEILIIHDGAEARILEERNGYYLIQLPGGIGGWIKTENVEPVF</sequence>
<dbReference type="InterPro" id="IPR019734">
    <property type="entry name" value="TPR_rpt"/>
</dbReference>
<feature type="transmembrane region" description="Helical" evidence="2">
    <location>
        <begin position="148"/>
        <end position="168"/>
    </location>
</feature>
<dbReference type="Gene3D" id="1.25.40.10">
    <property type="entry name" value="Tetratricopeptide repeat domain"/>
    <property type="match status" value="1"/>
</dbReference>
<evidence type="ECO:0000256" key="2">
    <source>
        <dbReference type="SAM" id="Phobius"/>
    </source>
</evidence>
<dbReference type="PROSITE" id="PS50005">
    <property type="entry name" value="TPR"/>
    <property type="match status" value="1"/>
</dbReference>
<evidence type="ECO:0000256" key="1">
    <source>
        <dbReference type="PROSITE-ProRule" id="PRU00339"/>
    </source>
</evidence>
<dbReference type="EMBL" id="DTGZ01000193">
    <property type="protein sequence ID" value="HGV98626.1"/>
    <property type="molecule type" value="Genomic_DNA"/>
</dbReference>
<name>A0A7C4TDV4_UNCW3</name>
<dbReference type="SMART" id="SM00028">
    <property type="entry name" value="TPR"/>
    <property type="match status" value="2"/>
</dbReference>
<dbReference type="Pfam" id="PF13181">
    <property type="entry name" value="TPR_8"/>
    <property type="match status" value="1"/>
</dbReference>
<proteinExistence type="predicted"/>
<reference evidence="4" key="1">
    <citation type="journal article" date="2020" name="mSystems">
        <title>Genome- and Community-Level Interaction Insights into Carbon Utilization and Element Cycling Functions of Hydrothermarchaeota in Hydrothermal Sediment.</title>
        <authorList>
            <person name="Zhou Z."/>
            <person name="Liu Y."/>
            <person name="Xu W."/>
            <person name="Pan J."/>
            <person name="Luo Z.H."/>
            <person name="Li M."/>
        </authorList>
    </citation>
    <scope>NUCLEOTIDE SEQUENCE [LARGE SCALE GENOMIC DNA]</scope>
    <source>
        <strain evidence="4">SpSt-774</strain>
    </source>
</reference>
<keyword evidence="1" id="KW-0802">TPR repeat</keyword>
<comment type="caution">
    <text evidence="4">The sequence shown here is derived from an EMBL/GenBank/DDBJ whole genome shotgun (WGS) entry which is preliminary data.</text>
</comment>
<dbReference type="AlphaFoldDB" id="A0A7C4TDV4"/>